<comment type="caution">
    <text evidence="1">The sequence shown here is derived from an EMBL/GenBank/DDBJ whole genome shotgun (WGS) entry which is preliminary data.</text>
</comment>
<protein>
    <submittedName>
        <fullName evidence="1">Uncharacterized protein</fullName>
    </submittedName>
</protein>
<keyword evidence="2" id="KW-1185">Reference proteome</keyword>
<dbReference type="EMBL" id="VJVV01000012">
    <property type="protein sequence ID" value="TRO79119.1"/>
    <property type="molecule type" value="Genomic_DNA"/>
</dbReference>
<proteinExistence type="predicted"/>
<organism evidence="1 2">
    <name type="scientific">Trichloromonas acetexigens</name>
    <dbReference type="NCBI Taxonomy" id="38815"/>
    <lineage>
        <taxon>Bacteria</taxon>
        <taxon>Pseudomonadati</taxon>
        <taxon>Thermodesulfobacteriota</taxon>
        <taxon>Desulfuromonadia</taxon>
        <taxon>Desulfuromonadales</taxon>
        <taxon>Trichloromonadaceae</taxon>
        <taxon>Trichloromonas</taxon>
    </lineage>
</organism>
<evidence type="ECO:0000313" key="2">
    <source>
        <dbReference type="Proteomes" id="UP000317155"/>
    </source>
</evidence>
<dbReference type="RefSeq" id="WP_092054012.1">
    <property type="nucleotide sequence ID" value="NZ_FOJJ01000004.1"/>
</dbReference>
<dbReference type="OrthoDB" id="5523363at2"/>
<sequence>MPTPIKGTIAFWIAPSGEIHLVKDTHIQYVIDHPELFQISLEDLRRRYDDYGEEWGSEGQAREEKIRELVTEGWIRIRRYPGVYSVNVPDFDGRSRKHLVRFAAKLLNDGFDGRYERDRYMELRIRALGAGKTEPERRVELQRMAEEA</sequence>
<evidence type="ECO:0000313" key="1">
    <source>
        <dbReference type="EMBL" id="TRO79119.1"/>
    </source>
</evidence>
<reference evidence="1 2" key="1">
    <citation type="submission" date="2019-07" db="EMBL/GenBank/DDBJ databases">
        <title>Insights of Desulfuromonas acetexigens electromicrobiology.</title>
        <authorList>
            <person name="Katuri K."/>
            <person name="Sapireddy V."/>
            <person name="Shaw D.R."/>
            <person name="Saikaly P."/>
        </authorList>
    </citation>
    <scope>NUCLEOTIDE SEQUENCE [LARGE SCALE GENOMIC DNA]</scope>
    <source>
        <strain evidence="1 2">2873</strain>
    </source>
</reference>
<accession>A0A550J7B3</accession>
<dbReference type="Proteomes" id="UP000317155">
    <property type="component" value="Unassembled WGS sequence"/>
</dbReference>
<gene>
    <name evidence="1" type="ORF">FL622_14150</name>
</gene>
<name>A0A550J7B3_9BACT</name>
<dbReference type="AlphaFoldDB" id="A0A550J7B3"/>